<feature type="compositionally biased region" description="Basic and acidic residues" evidence="3">
    <location>
        <begin position="494"/>
        <end position="507"/>
    </location>
</feature>
<name>A0ABQ8ZRQ6_9ROSI</name>
<comment type="caution">
    <text evidence="5">The sequence shown here is derived from an EMBL/GenBank/DDBJ whole genome shotgun (WGS) entry which is preliminary data.</text>
</comment>
<evidence type="ECO:0000313" key="5">
    <source>
        <dbReference type="EMBL" id="KAJ6304603.1"/>
    </source>
</evidence>
<organism evidence="5 6">
    <name type="scientific">Salix suchowensis</name>
    <dbReference type="NCBI Taxonomy" id="1278906"/>
    <lineage>
        <taxon>Eukaryota</taxon>
        <taxon>Viridiplantae</taxon>
        <taxon>Streptophyta</taxon>
        <taxon>Embryophyta</taxon>
        <taxon>Tracheophyta</taxon>
        <taxon>Spermatophyta</taxon>
        <taxon>Magnoliopsida</taxon>
        <taxon>eudicotyledons</taxon>
        <taxon>Gunneridae</taxon>
        <taxon>Pentapetalae</taxon>
        <taxon>rosids</taxon>
        <taxon>fabids</taxon>
        <taxon>Malpighiales</taxon>
        <taxon>Salicaceae</taxon>
        <taxon>Saliceae</taxon>
        <taxon>Salix</taxon>
    </lineage>
</organism>
<feature type="domain" description="NPH3" evidence="4">
    <location>
        <begin position="151"/>
        <end position="426"/>
    </location>
</feature>
<keyword evidence="6" id="KW-1185">Reference proteome</keyword>
<feature type="compositionally biased region" description="Basic and acidic residues" evidence="3">
    <location>
        <begin position="534"/>
        <end position="546"/>
    </location>
</feature>
<comment type="similarity">
    <text evidence="2">Belongs to the NPH3 family.</text>
</comment>
<dbReference type="InterPro" id="IPR043454">
    <property type="entry name" value="NPH3/RPT2-like"/>
</dbReference>
<dbReference type="Pfam" id="PF03000">
    <property type="entry name" value="NPH3"/>
    <property type="match status" value="1"/>
</dbReference>
<dbReference type="EMBL" id="JAPFFI010000027">
    <property type="protein sequence ID" value="KAJ6304603.1"/>
    <property type="molecule type" value="Genomic_DNA"/>
</dbReference>
<evidence type="ECO:0000259" key="4">
    <source>
        <dbReference type="PROSITE" id="PS51649"/>
    </source>
</evidence>
<dbReference type="PROSITE" id="PS51649">
    <property type="entry name" value="NPH3"/>
    <property type="match status" value="1"/>
</dbReference>
<dbReference type="Proteomes" id="UP001141253">
    <property type="component" value="Chromosome 16"/>
</dbReference>
<accession>A0ABQ8ZRQ6</accession>
<evidence type="ECO:0000256" key="1">
    <source>
        <dbReference type="ARBA" id="ARBA00022786"/>
    </source>
</evidence>
<feature type="region of interest" description="Disordered" evidence="3">
    <location>
        <begin position="461"/>
        <end position="546"/>
    </location>
</feature>
<dbReference type="PANTHER" id="PTHR32370">
    <property type="entry name" value="OS12G0117600 PROTEIN"/>
    <property type="match status" value="1"/>
</dbReference>
<dbReference type="InterPro" id="IPR027356">
    <property type="entry name" value="NPH3_dom"/>
</dbReference>
<keyword evidence="1" id="KW-0833">Ubl conjugation pathway</keyword>
<reference evidence="5" key="2">
    <citation type="journal article" date="2023" name="Int. J. Mol. Sci.">
        <title>De Novo Assembly and Annotation of 11 Diverse Shrub Willow (Salix) Genomes Reveals Novel Gene Organization in Sex-Linked Regions.</title>
        <authorList>
            <person name="Hyden B."/>
            <person name="Feng K."/>
            <person name="Yates T.B."/>
            <person name="Jawdy S."/>
            <person name="Cereghino C."/>
            <person name="Smart L.B."/>
            <person name="Muchero W."/>
        </authorList>
    </citation>
    <scope>NUCLEOTIDE SEQUENCE</scope>
    <source>
        <tissue evidence="5">Shoot tip</tissue>
    </source>
</reference>
<sequence length="546" mass="62181">MKFMKLGTRPDTFYTEEATRSVISDVPGDLVIRINNISYLLHQFSLLPKCGLLQRLRSDSEDSNTVTIELHDIPGGEDAFEMCAKFLRMTEAVEKGNFVLKLEAFFNSCILEEDAWIQLLKKSSHTPAQVTWSYTYTRKGFNKQQQSVPKDWWTEDISDLDIDLFRCIIIAIKSTYMLPPQLIGEALHVYACRWLPDATKITPPESSVSQTDDVAENHRKIIEIIVNMIPADKGSVSVGFLLRLLSIANHLGASTVTKTELIRRSSLQLEEATVSDLLFPTHSSSNKHYYDIDLVAAVLDSFLLLWRRTSPAPTENSQSMRSIRKIGKLIDSYLQVVARDINLPVSKVLSVAEALPDIARKNHDDLYKGINIYLKEHPEMSKSDKKRLCRPLDCQKLSPEVRTHAVKNERLPLRTVVQVLFFEQEKGSRANDQRMSAQEQLLSRGKQIPLVRDELSKLQLERHEQTSRLEGIGKAPAPSESSSRDHQKIKRTDKKMPLESEKKVAREEIEEEETKDGGSSRSKINARKIMKNRSGSDHSRDKSRDR</sequence>
<evidence type="ECO:0000256" key="3">
    <source>
        <dbReference type="SAM" id="MobiDB-lite"/>
    </source>
</evidence>
<evidence type="ECO:0000313" key="6">
    <source>
        <dbReference type="Proteomes" id="UP001141253"/>
    </source>
</evidence>
<evidence type="ECO:0000256" key="2">
    <source>
        <dbReference type="PROSITE-ProRule" id="PRU00982"/>
    </source>
</evidence>
<proteinExistence type="inferred from homology"/>
<gene>
    <name evidence="5" type="ORF">OIU77_018290</name>
</gene>
<reference evidence="5" key="1">
    <citation type="submission" date="2022-10" db="EMBL/GenBank/DDBJ databases">
        <authorList>
            <person name="Hyden B.L."/>
            <person name="Feng K."/>
            <person name="Yates T."/>
            <person name="Jawdy S."/>
            <person name="Smart L.B."/>
            <person name="Muchero W."/>
        </authorList>
    </citation>
    <scope>NUCLEOTIDE SEQUENCE</scope>
    <source>
        <tissue evidence="5">Shoot tip</tissue>
    </source>
</reference>
<protein>
    <recommendedName>
        <fullName evidence="4">NPH3 domain-containing protein</fullName>
    </recommendedName>
</protein>